<protein>
    <recommendedName>
        <fullName evidence="6">DUF11 domain-containing protein</fullName>
    </recommendedName>
</protein>
<dbReference type="PANTHER" id="PTHR34819">
    <property type="entry name" value="LARGE CYSTEINE-RICH PERIPLASMIC PROTEIN OMCB"/>
    <property type="match status" value="1"/>
</dbReference>
<dbReference type="InterPro" id="IPR051172">
    <property type="entry name" value="Chlamydia_OmcB"/>
</dbReference>
<comment type="caution">
    <text evidence="4">The sequence shown here is derived from an EMBL/GenBank/DDBJ whole genome shotgun (WGS) entry which is preliminary data.</text>
</comment>
<dbReference type="EMBL" id="JAROCB010000001">
    <property type="protein sequence ID" value="MDN4596410.1"/>
    <property type="molecule type" value="Genomic_DNA"/>
</dbReference>
<evidence type="ECO:0000259" key="2">
    <source>
        <dbReference type="Pfam" id="PF24346"/>
    </source>
</evidence>
<feature type="domain" description="DUF7933" evidence="3">
    <location>
        <begin position="277"/>
        <end position="379"/>
    </location>
</feature>
<sequence>MPAPTARTRAAALLAAGALLIPGVALATAGPAVPAAAAPGSPGVPSPPSVVYDEDFENGPATSPILRLNQYTGASGQTYTADPAWLTGCNGWVSAAVQSTTAGEPIADCGNRRDLWNLVQQTSVALGMLHGQTAAEAVDNHAISALSLQPLDGQSLELATTGGVALPTSSRFLAFGVDVGASNCHLNHPLLQFFLVNEEGQQFPAGSEIDGCSSPTTVTVPPVGASGAQTFTVGQYTTNGAVLFSGNSVGIRMVNNQPSDFGNDHAFDDIRILDATPQLDKEFVGGWGPSGGTARLRFTVTNTSELGSKQGWSFRDALPDGMTVASPSDASTTCPGGVLTASGGEVALTGDLSVGMTSCTAEVDVTAPLGGYTNGPDRVTVTGLNPPASASVTFSRPELTLAKTAGAPVDVNEDGLVDAGDTIPYSFELHNTGDVALTGVLIDDPLVPDPACPTVLAAGSSGECAGDYTITPADAAAGIVVNTATATATGTPPAPAPAAVSPPATTTTAVTAAAPGIHLRKSADPPGGLVEGETLTYSFVVDNTGNLPLHEVAISEESFTGSGPLSPVDCPATDLAVGGELVCTATYTVTHDDLVAGTVDNTATAAGTPAGIGAAPVTSAASTVGLPTPAAPALTATKTASPLVVHAAGDTIAYTVAVVNDGNLIVDGLTVDETRFTGGGPAPVFACALTRLVPGQHTTCSGVYTATQADVDGGSIQNTATVTGRTTGDVPVTSPPTEVTLTADAAAALTVAKSASAATIAAAGQVVRYDFAVRNTGGLTLHGLVVDDVPTAPAGALDTAPTCPETTLTPGRTVTCTATYTVTQGDVDHGTLADTATATASDPAGAGVASAASSLSLPVVAASQLTIDKTADATSIVRAGQAIGYTFTVTNTGATTIGGVSVTDTPVAPAGPLEAAPQCDVTTLAPGAASLCTASYRVTQADIDHGGLGDTATASGTDAHGDPVVSAPDGLVLDSTAVAALTLTPQPAPSGATAGQAVPLTFVATNSGDVTIANVVLVDDRGGSTPCEPDVLAPGESATCRVTPTVTQDEFDAGALTVTATAEGTAATGATVRSLPVTETVAVTGQVASLSLTKSASAPSAEMGGSIPYRFTVVNTGTVTLTAVTVTDTQSAPAGPLESSPVCAATRLAPGATTTCTASYVPTASDLAHGAVTDTAIAHAETTLGEPVSSDPATLTVTVTAPTATAGSGSGQSAAGALASTGGDLWPPLAGALMLLTAGAAAWRVARRHRA</sequence>
<feature type="domain" description="DUF7507" evidence="2">
    <location>
        <begin position="631"/>
        <end position="734"/>
    </location>
</feature>
<evidence type="ECO:0008006" key="6">
    <source>
        <dbReference type="Google" id="ProtNLM"/>
    </source>
</evidence>
<organism evidence="4 5">
    <name type="scientific">Leifsonia virtsii</name>
    <dbReference type="NCBI Taxonomy" id="3035915"/>
    <lineage>
        <taxon>Bacteria</taxon>
        <taxon>Bacillati</taxon>
        <taxon>Actinomycetota</taxon>
        <taxon>Actinomycetes</taxon>
        <taxon>Micrococcales</taxon>
        <taxon>Microbacteriaceae</taxon>
        <taxon>Leifsonia</taxon>
    </lineage>
</organism>
<dbReference type="InterPro" id="IPR055354">
    <property type="entry name" value="DUF7507"/>
</dbReference>
<evidence type="ECO:0000259" key="3">
    <source>
        <dbReference type="Pfam" id="PF25564"/>
    </source>
</evidence>
<dbReference type="Proteomes" id="UP001174210">
    <property type="component" value="Unassembled WGS sequence"/>
</dbReference>
<feature type="signal peptide" evidence="1">
    <location>
        <begin position="1"/>
        <end position="27"/>
    </location>
</feature>
<dbReference type="RefSeq" id="WP_301216443.1">
    <property type="nucleotide sequence ID" value="NZ_JAROCB010000001.1"/>
</dbReference>
<feature type="domain" description="DUF7507" evidence="2">
    <location>
        <begin position="397"/>
        <end position="491"/>
    </location>
</feature>
<keyword evidence="5" id="KW-1185">Reference proteome</keyword>
<feature type="domain" description="DUF7507" evidence="2">
    <location>
        <begin position="1089"/>
        <end position="1190"/>
    </location>
</feature>
<feature type="domain" description="DUF7507" evidence="2">
    <location>
        <begin position="747"/>
        <end position="850"/>
    </location>
</feature>
<reference evidence="4" key="1">
    <citation type="submission" date="2023-03" db="EMBL/GenBank/DDBJ databases">
        <title>MT1 and MT2 Draft Genomes of Novel Species.</title>
        <authorList>
            <person name="Venkateswaran K."/>
        </authorList>
    </citation>
    <scope>NUCLEOTIDE SEQUENCE</scope>
    <source>
        <strain evidence="4">F6_8S_P_1A</strain>
    </source>
</reference>
<evidence type="ECO:0000256" key="1">
    <source>
        <dbReference type="SAM" id="SignalP"/>
    </source>
</evidence>
<keyword evidence="1" id="KW-0732">Signal</keyword>
<dbReference type="PANTHER" id="PTHR34819:SF3">
    <property type="entry name" value="CELL SURFACE PROTEIN"/>
    <property type="match status" value="1"/>
</dbReference>
<proteinExistence type="predicted"/>
<feature type="domain" description="DUF7507" evidence="2">
    <location>
        <begin position="986"/>
        <end position="1074"/>
    </location>
</feature>
<dbReference type="InterPro" id="IPR057693">
    <property type="entry name" value="DUF7933"/>
</dbReference>
<feature type="domain" description="DUF7507" evidence="2">
    <location>
        <begin position="863"/>
        <end position="966"/>
    </location>
</feature>
<name>A0ABT8IUE3_9MICO</name>
<accession>A0ABT8IUE3</accession>
<dbReference type="Pfam" id="PF24346">
    <property type="entry name" value="DUF7507"/>
    <property type="match status" value="7"/>
</dbReference>
<gene>
    <name evidence="4" type="ORF">P5G59_04605</name>
</gene>
<dbReference type="Pfam" id="PF25564">
    <property type="entry name" value="DUF7933"/>
    <property type="match status" value="1"/>
</dbReference>
<feature type="chain" id="PRO_5046587914" description="DUF11 domain-containing protein" evidence="1">
    <location>
        <begin position="28"/>
        <end position="1251"/>
    </location>
</feature>
<dbReference type="NCBIfam" id="TIGR01451">
    <property type="entry name" value="B_ant_repeat"/>
    <property type="match status" value="2"/>
</dbReference>
<evidence type="ECO:0000313" key="5">
    <source>
        <dbReference type="Proteomes" id="UP001174210"/>
    </source>
</evidence>
<feature type="domain" description="DUF7507" evidence="2">
    <location>
        <begin position="514"/>
        <end position="611"/>
    </location>
</feature>
<dbReference type="InterPro" id="IPR047589">
    <property type="entry name" value="DUF11_rpt"/>
</dbReference>
<evidence type="ECO:0000313" key="4">
    <source>
        <dbReference type="EMBL" id="MDN4596410.1"/>
    </source>
</evidence>